<dbReference type="InterPro" id="IPR001647">
    <property type="entry name" value="HTH_TetR"/>
</dbReference>
<evidence type="ECO:0000256" key="4">
    <source>
        <dbReference type="PROSITE-ProRule" id="PRU00335"/>
    </source>
</evidence>
<name>A0ABY2SGM2_9HYPH</name>
<gene>
    <name evidence="6" type="ORF">FCN80_18395</name>
</gene>
<keyword evidence="7" id="KW-1185">Reference proteome</keyword>
<dbReference type="PANTHER" id="PTHR47506:SF1">
    <property type="entry name" value="HTH-TYPE TRANSCRIPTIONAL REGULATOR YJDC"/>
    <property type="match status" value="1"/>
</dbReference>
<dbReference type="InterPro" id="IPR009057">
    <property type="entry name" value="Homeodomain-like_sf"/>
</dbReference>
<reference evidence="6 7" key="1">
    <citation type="submission" date="2019-04" db="EMBL/GenBank/DDBJ databases">
        <authorList>
            <person name="Li M."/>
            <person name="Gao C."/>
        </authorList>
    </citation>
    <scope>NUCLEOTIDE SEQUENCE [LARGE SCALE GENOMIC DNA]</scope>
    <source>
        <strain evidence="6 7">BGMRC 2031</strain>
    </source>
</reference>
<evidence type="ECO:0000256" key="2">
    <source>
        <dbReference type="ARBA" id="ARBA00023125"/>
    </source>
</evidence>
<dbReference type="RefSeq" id="WP_136991625.1">
    <property type="nucleotide sequence ID" value="NZ_SZPQ01000030.1"/>
</dbReference>
<keyword evidence="2 4" id="KW-0238">DNA-binding</keyword>
<keyword evidence="1" id="KW-0805">Transcription regulation</keyword>
<dbReference type="SUPFAM" id="SSF48498">
    <property type="entry name" value="Tetracyclin repressor-like, C-terminal domain"/>
    <property type="match status" value="1"/>
</dbReference>
<protein>
    <submittedName>
        <fullName evidence="6">TetR/AcrR family transcriptional regulator</fullName>
    </submittedName>
</protein>
<evidence type="ECO:0000256" key="3">
    <source>
        <dbReference type="ARBA" id="ARBA00023163"/>
    </source>
</evidence>
<organism evidence="6 7">
    <name type="scientific">Martelella alba</name>
    <dbReference type="NCBI Taxonomy" id="2590451"/>
    <lineage>
        <taxon>Bacteria</taxon>
        <taxon>Pseudomonadati</taxon>
        <taxon>Pseudomonadota</taxon>
        <taxon>Alphaproteobacteria</taxon>
        <taxon>Hyphomicrobiales</taxon>
        <taxon>Aurantimonadaceae</taxon>
        <taxon>Martelella</taxon>
    </lineage>
</organism>
<dbReference type="PRINTS" id="PR00455">
    <property type="entry name" value="HTHTETR"/>
</dbReference>
<dbReference type="PANTHER" id="PTHR47506">
    <property type="entry name" value="TRANSCRIPTIONAL REGULATORY PROTEIN"/>
    <property type="match status" value="1"/>
</dbReference>
<dbReference type="EMBL" id="SZPQ01000030">
    <property type="protein sequence ID" value="TKI04311.1"/>
    <property type="molecule type" value="Genomic_DNA"/>
</dbReference>
<dbReference type="Gene3D" id="1.10.357.10">
    <property type="entry name" value="Tetracycline Repressor, domain 2"/>
    <property type="match status" value="1"/>
</dbReference>
<comment type="caution">
    <text evidence="6">The sequence shown here is derived from an EMBL/GenBank/DDBJ whole genome shotgun (WGS) entry which is preliminary data.</text>
</comment>
<dbReference type="Pfam" id="PF00440">
    <property type="entry name" value="TetR_N"/>
    <property type="match status" value="1"/>
</dbReference>
<dbReference type="SUPFAM" id="SSF46689">
    <property type="entry name" value="Homeodomain-like"/>
    <property type="match status" value="1"/>
</dbReference>
<evidence type="ECO:0000313" key="7">
    <source>
        <dbReference type="Proteomes" id="UP000305202"/>
    </source>
</evidence>
<dbReference type="InterPro" id="IPR036271">
    <property type="entry name" value="Tet_transcr_reg_TetR-rel_C_sf"/>
</dbReference>
<dbReference type="Proteomes" id="UP000305202">
    <property type="component" value="Unassembled WGS sequence"/>
</dbReference>
<evidence type="ECO:0000256" key="1">
    <source>
        <dbReference type="ARBA" id="ARBA00023015"/>
    </source>
</evidence>
<accession>A0ABY2SGM2</accession>
<feature type="DNA-binding region" description="H-T-H motif" evidence="4">
    <location>
        <begin position="25"/>
        <end position="44"/>
    </location>
</feature>
<sequence length="192" mass="21603">MASKKQDIVVSSARLFNREGYCAPGIDRIVEAAGVSKMTFYRHFPDKDALIVNLLEEKLAFFLSGLNQEAAKYTTVKERLFCLFQFYHRWFNDPDFNGCMFTRAVAELGRNNERVIEINSRLKGGIIALFRDILATCLKPEPAERVAFIAMMLIDGAIAAAQSRGMETRENPPALAAWMALKVIIYSEGGRL</sequence>
<evidence type="ECO:0000259" key="5">
    <source>
        <dbReference type="PROSITE" id="PS50977"/>
    </source>
</evidence>
<feature type="domain" description="HTH tetR-type" evidence="5">
    <location>
        <begin position="2"/>
        <end position="62"/>
    </location>
</feature>
<dbReference type="PROSITE" id="PS50977">
    <property type="entry name" value="HTH_TETR_2"/>
    <property type="match status" value="1"/>
</dbReference>
<evidence type="ECO:0000313" key="6">
    <source>
        <dbReference type="EMBL" id="TKI04311.1"/>
    </source>
</evidence>
<proteinExistence type="predicted"/>
<keyword evidence="3" id="KW-0804">Transcription</keyword>